<sequence>MICYERWLFKFIMLAMLSTVTISVRRFTALDQKKDLLPTVPSLFHGITCN</sequence>
<keyword evidence="1" id="KW-1133">Transmembrane helix</keyword>
<evidence type="ECO:0000256" key="1">
    <source>
        <dbReference type="SAM" id="Phobius"/>
    </source>
</evidence>
<keyword evidence="1" id="KW-0472">Membrane</keyword>
<keyword evidence="1" id="KW-0812">Transmembrane</keyword>
<organism evidence="2 3">
    <name type="scientific">Blumeria graminis f. sp. triticale</name>
    <dbReference type="NCBI Taxonomy" id="1689686"/>
    <lineage>
        <taxon>Eukaryota</taxon>
        <taxon>Fungi</taxon>
        <taxon>Dikarya</taxon>
        <taxon>Ascomycota</taxon>
        <taxon>Pezizomycotina</taxon>
        <taxon>Leotiomycetes</taxon>
        <taxon>Erysiphales</taxon>
        <taxon>Erysiphaceae</taxon>
        <taxon>Blumeria</taxon>
    </lineage>
</organism>
<evidence type="ECO:0000313" key="2">
    <source>
        <dbReference type="EMBL" id="CAD6499771.1"/>
    </source>
</evidence>
<dbReference type="AlphaFoldDB" id="A0A9W4CWG6"/>
<reference evidence="2" key="1">
    <citation type="submission" date="2020-10" db="EMBL/GenBank/DDBJ databases">
        <authorList>
            <person name="Muller C M."/>
        </authorList>
    </citation>
    <scope>NUCLEOTIDE SEQUENCE</scope>
    <source>
        <strain evidence="2">THUN-12</strain>
    </source>
</reference>
<comment type="caution">
    <text evidence="2">The sequence shown here is derived from an EMBL/GenBank/DDBJ whole genome shotgun (WGS) entry which is preliminary data.</text>
</comment>
<proteinExistence type="predicted"/>
<name>A0A9W4CWG6_BLUGR</name>
<gene>
    <name evidence="2" type="ORF">BGTH12_LOCUS1129</name>
</gene>
<dbReference type="Proteomes" id="UP000683417">
    <property type="component" value="Unassembled WGS sequence"/>
</dbReference>
<evidence type="ECO:0000313" key="3">
    <source>
        <dbReference type="Proteomes" id="UP000683417"/>
    </source>
</evidence>
<accession>A0A9W4CWG6</accession>
<feature type="transmembrane region" description="Helical" evidence="1">
    <location>
        <begin position="6"/>
        <end position="24"/>
    </location>
</feature>
<protein>
    <submittedName>
        <fullName evidence="2">BgTH12-03879</fullName>
    </submittedName>
</protein>
<dbReference type="EMBL" id="CAJHIT010000002">
    <property type="protein sequence ID" value="CAD6499771.1"/>
    <property type="molecule type" value="Genomic_DNA"/>
</dbReference>